<name>A0A7S2F9N5_9DINO</name>
<dbReference type="AlphaFoldDB" id="A0A7S2F9N5"/>
<reference evidence="2" key="1">
    <citation type="submission" date="2021-01" db="EMBL/GenBank/DDBJ databases">
        <authorList>
            <person name="Corre E."/>
            <person name="Pelletier E."/>
            <person name="Niang G."/>
            <person name="Scheremetjew M."/>
            <person name="Finn R."/>
            <person name="Kale V."/>
            <person name="Holt S."/>
            <person name="Cochrane G."/>
            <person name="Meng A."/>
            <person name="Brown T."/>
            <person name="Cohen L."/>
        </authorList>
    </citation>
    <scope>NUCLEOTIDE SEQUENCE</scope>
    <source>
        <strain evidence="2">CCMP2222</strain>
    </source>
</reference>
<organism evidence="2">
    <name type="scientific">Alexandrium andersonii</name>
    <dbReference type="NCBI Taxonomy" id="327968"/>
    <lineage>
        <taxon>Eukaryota</taxon>
        <taxon>Sar</taxon>
        <taxon>Alveolata</taxon>
        <taxon>Dinophyceae</taxon>
        <taxon>Gonyaulacales</taxon>
        <taxon>Pyrocystaceae</taxon>
        <taxon>Alexandrium</taxon>
    </lineage>
</organism>
<evidence type="ECO:0000256" key="1">
    <source>
        <dbReference type="SAM" id="MobiDB-lite"/>
    </source>
</evidence>
<feature type="compositionally biased region" description="Polar residues" evidence="1">
    <location>
        <begin position="15"/>
        <end position="30"/>
    </location>
</feature>
<evidence type="ECO:0000313" key="2">
    <source>
        <dbReference type="EMBL" id="CAD9381276.1"/>
    </source>
</evidence>
<proteinExistence type="predicted"/>
<protein>
    <submittedName>
        <fullName evidence="2">Uncharacterized protein</fullName>
    </submittedName>
</protein>
<dbReference type="EMBL" id="HBGQ01015720">
    <property type="protein sequence ID" value="CAD9381276.1"/>
    <property type="molecule type" value="Transcribed_RNA"/>
</dbReference>
<sequence>MPEDLEDPPHLSGMWQPSSGRHTQTQQSHTFAGYSHAVQLEMSLALRRALAHDKKVIDQLADCLVTVWLEDVSESRLLQKPLQQKLPNTRGRRPPVVASSTGGS</sequence>
<feature type="region of interest" description="Disordered" evidence="1">
    <location>
        <begin position="1"/>
        <end position="30"/>
    </location>
</feature>
<accession>A0A7S2F9N5</accession>
<gene>
    <name evidence="2" type="ORF">AAND1436_LOCUS7805</name>
</gene>
<feature type="region of interest" description="Disordered" evidence="1">
    <location>
        <begin position="83"/>
        <end position="104"/>
    </location>
</feature>